<protein>
    <recommendedName>
        <fullName evidence="6">ZZ-type domain-containing protein</fullName>
    </recommendedName>
</protein>
<dbReference type="PROSITE" id="PS50135">
    <property type="entry name" value="ZF_ZZ_2"/>
    <property type="match status" value="1"/>
</dbReference>
<feature type="region of interest" description="Disordered" evidence="5">
    <location>
        <begin position="206"/>
        <end position="277"/>
    </location>
</feature>
<dbReference type="Gene3D" id="3.30.60.90">
    <property type="match status" value="2"/>
</dbReference>
<gene>
    <name evidence="7" type="ORF">BDZ90DRAFT_261979</name>
</gene>
<dbReference type="GeneID" id="37030254"/>
<name>A0A316URL4_9BASI</name>
<dbReference type="InterPro" id="IPR000270">
    <property type="entry name" value="PB1_dom"/>
</dbReference>
<proteinExistence type="predicted"/>
<evidence type="ECO:0000256" key="3">
    <source>
        <dbReference type="ARBA" id="ARBA00022833"/>
    </source>
</evidence>
<sequence>MTDRSVKGGSSSGEDGTVQASSSSGIAPLLPPTPPGVSPLRLLIIHIDHGGLLHRLTLPPTRPSSLSSEELRTHIGQRLSIPRHEFDIEWVDDDNNLSYIIDDDSLQEAFEFFMPSRSDGCLQDEVGAAKASACSSSSSSSSVASSTGPPIELQLRIRLCTRISLSDSSGPSESGKSTSSASSTSSSWWNVNNEEDSAFNDLNQASSQASDAGEGGQTWEHVRRGGARGDGRSPSKTSSSSAASSSRLPPLNGRQRMAEYTGRHDDESDEEEEGTEYAYSLEGSSIAASLLPSNSSSATHLGIRCIVCDAMPIQGPRYLCLVCPHGISFCGRCEDTGRAIQHGPHLATHPLVKLVVAGSNGETGRSSPSTNNEAIASTLVKAAQQLSIGRGTGQVAAAAAASSADSQSSLALLPSATHSSLPLAHDVLCSFCSEPIVGARYLCANCPLDLPTPEDSVTPTGAAPASSNGCTEESSLLSQSSPSSPPPVLILTPHEGFNLCSSCEQHSLSVHDPDHFFIRIPSLAIAPSADGQGSVTARSAPLPLRLNPYLTIQHRTEGLLPTLYRSDDLGWEEAKRAMLQGGGDAATPGQRCVLRSYANNAAMALGRLAQTAESNGGSSGEDAEAARANRNRLFGRWRSTSSISSSGSSSTSPATPTGGLARPRSVSPSLALHHESAYVSSLIHPNIFCDVCFNVVEGSWLRCTSCVSSYDVCQDCARRGIAFEQHHRSHAFAVFKRSVDLDLFRSLVDHAARLEIGAEAGDGEAGGGESWPGQAMLPFPLV</sequence>
<feature type="compositionally biased region" description="Low complexity" evidence="5">
    <location>
        <begin position="639"/>
        <end position="659"/>
    </location>
</feature>
<evidence type="ECO:0000313" key="7">
    <source>
        <dbReference type="EMBL" id="PWN25775.1"/>
    </source>
</evidence>
<evidence type="ECO:0000259" key="6">
    <source>
        <dbReference type="PROSITE" id="PS50135"/>
    </source>
</evidence>
<evidence type="ECO:0000256" key="2">
    <source>
        <dbReference type="ARBA" id="ARBA00022771"/>
    </source>
</evidence>
<dbReference type="SUPFAM" id="SSF57850">
    <property type="entry name" value="RING/U-box"/>
    <property type="match status" value="2"/>
</dbReference>
<dbReference type="Gene3D" id="3.10.20.90">
    <property type="entry name" value="Phosphatidylinositol 3-kinase Catalytic Subunit, Chain A, domain 1"/>
    <property type="match status" value="1"/>
</dbReference>
<dbReference type="EMBL" id="KZ819674">
    <property type="protein sequence ID" value="PWN25775.1"/>
    <property type="molecule type" value="Genomic_DNA"/>
</dbReference>
<evidence type="ECO:0000256" key="4">
    <source>
        <dbReference type="PROSITE-ProRule" id="PRU00228"/>
    </source>
</evidence>
<feature type="region of interest" description="Disordered" evidence="5">
    <location>
        <begin position="1"/>
        <end position="32"/>
    </location>
</feature>
<organism evidence="7 8">
    <name type="scientific">Jaminaea rosea</name>
    <dbReference type="NCBI Taxonomy" id="1569628"/>
    <lineage>
        <taxon>Eukaryota</taxon>
        <taxon>Fungi</taxon>
        <taxon>Dikarya</taxon>
        <taxon>Basidiomycota</taxon>
        <taxon>Ustilaginomycotina</taxon>
        <taxon>Exobasidiomycetes</taxon>
        <taxon>Microstromatales</taxon>
        <taxon>Microstromatales incertae sedis</taxon>
        <taxon>Jaminaea</taxon>
    </lineage>
</organism>
<feature type="region of interest" description="Disordered" evidence="5">
    <location>
        <begin position="639"/>
        <end position="666"/>
    </location>
</feature>
<dbReference type="CDD" id="cd05992">
    <property type="entry name" value="PB1"/>
    <property type="match status" value="1"/>
</dbReference>
<dbReference type="SMART" id="SM00291">
    <property type="entry name" value="ZnF_ZZ"/>
    <property type="match status" value="2"/>
</dbReference>
<evidence type="ECO:0000256" key="5">
    <source>
        <dbReference type="SAM" id="MobiDB-lite"/>
    </source>
</evidence>
<dbReference type="InterPro" id="IPR043145">
    <property type="entry name" value="Znf_ZZ_sf"/>
</dbReference>
<evidence type="ECO:0000313" key="8">
    <source>
        <dbReference type="Proteomes" id="UP000245884"/>
    </source>
</evidence>
<dbReference type="SUPFAM" id="SSF54277">
    <property type="entry name" value="CAD &amp; PB1 domains"/>
    <property type="match status" value="1"/>
</dbReference>
<dbReference type="GO" id="GO:0008270">
    <property type="term" value="F:zinc ion binding"/>
    <property type="evidence" value="ECO:0007669"/>
    <property type="project" value="UniProtKB-KW"/>
</dbReference>
<keyword evidence="2 4" id="KW-0863">Zinc-finger</keyword>
<dbReference type="OrthoDB" id="661148at2759"/>
<accession>A0A316URL4</accession>
<dbReference type="Proteomes" id="UP000245884">
    <property type="component" value="Unassembled WGS sequence"/>
</dbReference>
<dbReference type="InterPro" id="IPR000433">
    <property type="entry name" value="Znf_ZZ"/>
</dbReference>
<feature type="region of interest" description="Disordered" evidence="5">
    <location>
        <begin position="456"/>
        <end position="488"/>
    </location>
</feature>
<dbReference type="AlphaFoldDB" id="A0A316URL4"/>
<keyword evidence="8" id="KW-1185">Reference proteome</keyword>
<dbReference type="Pfam" id="PF25299">
    <property type="entry name" value="ZZ_ADA2"/>
    <property type="match status" value="1"/>
</dbReference>
<feature type="domain" description="ZZ-type" evidence="6">
    <location>
        <begin position="300"/>
        <end position="359"/>
    </location>
</feature>
<dbReference type="PANTHER" id="PTHR15090">
    <property type="entry name" value="SEQUESTOSOME 1-RELATED"/>
    <property type="match status" value="1"/>
</dbReference>
<feature type="compositionally biased region" description="Low complexity" evidence="5">
    <location>
        <begin position="166"/>
        <end position="187"/>
    </location>
</feature>
<keyword evidence="3" id="KW-0862">Zinc</keyword>
<keyword evidence="1" id="KW-0479">Metal-binding</keyword>
<feature type="compositionally biased region" description="Basic and acidic residues" evidence="5">
    <location>
        <begin position="220"/>
        <end position="233"/>
    </location>
</feature>
<dbReference type="Pfam" id="PF00564">
    <property type="entry name" value="PB1"/>
    <property type="match status" value="1"/>
</dbReference>
<reference evidence="7 8" key="1">
    <citation type="journal article" date="2018" name="Mol. Biol. Evol.">
        <title>Broad Genomic Sampling Reveals a Smut Pathogenic Ancestry of the Fungal Clade Ustilaginomycotina.</title>
        <authorList>
            <person name="Kijpornyongpan T."/>
            <person name="Mondo S.J."/>
            <person name="Barry K."/>
            <person name="Sandor L."/>
            <person name="Lee J."/>
            <person name="Lipzen A."/>
            <person name="Pangilinan J."/>
            <person name="LaButti K."/>
            <person name="Hainaut M."/>
            <person name="Henrissat B."/>
            <person name="Grigoriev I.V."/>
            <person name="Spatafora J.W."/>
            <person name="Aime M.C."/>
        </authorList>
    </citation>
    <scope>NUCLEOTIDE SEQUENCE [LARGE SCALE GENOMIC DNA]</scope>
    <source>
        <strain evidence="7 8">MCA 5214</strain>
    </source>
</reference>
<evidence type="ECO:0000256" key="1">
    <source>
        <dbReference type="ARBA" id="ARBA00022723"/>
    </source>
</evidence>
<feature type="compositionally biased region" description="Polar residues" evidence="5">
    <location>
        <begin position="8"/>
        <end position="25"/>
    </location>
</feature>
<feature type="compositionally biased region" description="Low complexity" evidence="5">
    <location>
        <begin position="234"/>
        <end position="246"/>
    </location>
</feature>
<dbReference type="InterPro" id="IPR052260">
    <property type="entry name" value="Autophagy_Rcpt_SigReg"/>
</dbReference>
<feature type="region of interest" description="Disordered" evidence="5">
    <location>
        <begin position="166"/>
        <end position="189"/>
    </location>
</feature>
<dbReference type="STRING" id="1569628.A0A316URL4"/>
<dbReference type="RefSeq" id="XP_025360387.1">
    <property type="nucleotide sequence ID" value="XM_025508431.1"/>
</dbReference>
<feature type="compositionally biased region" description="Polar residues" evidence="5">
    <location>
        <begin position="456"/>
        <end position="473"/>
    </location>
</feature>